<gene>
    <name evidence="1" type="ORF">BOTBODRAFT_181941</name>
</gene>
<evidence type="ECO:0000313" key="1">
    <source>
        <dbReference type="EMBL" id="KDQ06068.1"/>
    </source>
</evidence>
<dbReference type="HOGENOM" id="CLU_685097_0_0_1"/>
<sequence>MTPEQRRHTALFVWAGCGMHKEMNSVKGGVAGAAAAIGGSAARKRAEEASDTGAIKFVKLIGAILNNKDKKRGSTTIQVALKEAFGFTIYFPDTGNTRYQSFREATAEVIVHLDFYRTFLTEVRDLKDKRTWTNLEKNSVSHAYMRTVRGLPATNMLDLLAFHKNLIDFLRKEDVATAGGRFCGLEDAPSLPHLEGALVAFFEGALETWLRFCKEFADDGQIAALTDSERRRAFLQPTNDVNEGSLGTMRQMTRRAANMTINQQNARTMYQKGHASGMRMDQQRDSGVAQAKANRAVIDGKRKKDTVHGKKLDDKIRDLLKVTPRMDPNDILERLGTVVELNLQLDWHCYHDVDIPAKSNFDGTITEREVVQRIIGGAGGANDDVDNIVDADGHDKLSDCEG</sequence>
<protein>
    <submittedName>
        <fullName evidence="1">Uncharacterized protein</fullName>
    </submittedName>
</protein>
<proteinExistence type="predicted"/>
<accession>A0A067LS44</accession>
<dbReference type="EMBL" id="KL198158">
    <property type="protein sequence ID" value="KDQ06068.1"/>
    <property type="molecule type" value="Genomic_DNA"/>
</dbReference>
<dbReference type="AlphaFoldDB" id="A0A067LS44"/>
<dbReference type="OrthoDB" id="3052721at2759"/>
<evidence type="ECO:0000313" key="2">
    <source>
        <dbReference type="Proteomes" id="UP000027195"/>
    </source>
</evidence>
<name>A0A067LS44_BOTB1</name>
<organism evidence="1 2">
    <name type="scientific">Botryobasidium botryosum (strain FD-172 SS1)</name>
    <dbReference type="NCBI Taxonomy" id="930990"/>
    <lineage>
        <taxon>Eukaryota</taxon>
        <taxon>Fungi</taxon>
        <taxon>Dikarya</taxon>
        <taxon>Basidiomycota</taxon>
        <taxon>Agaricomycotina</taxon>
        <taxon>Agaricomycetes</taxon>
        <taxon>Cantharellales</taxon>
        <taxon>Botryobasidiaceae</taxon>
        <taxon>Botryobasidium</taxon>
    </lineage>
</organism>
<dbReference type="STRING" id="930990.A0A067LS44"/>
<keyword evidence="2" id="KW-1185">Reference proteome</keyword>
<reference evidence="2" key="1">
    <citation type="journal article" date="2014" name="Proc. Natl. Acad. Sci. U.S.A.">
        <title>Extensive sampling of basidiomycete genomes demonstrates inadequacy of the white-rot/brown-rot paradigm for wood decay fungi.</title>
        <authorList>
            <person name="Riley R."/>
            <person name="Salamov A.A."/>
            <person name="Brown D.W."/>
            <person name="Nagy L.G."/>
            <person name="Floudas D."/>
            <person name="Held B.W."/>
            <person name="Levasseur A."/>
            <person name="Lombard V."/>
            <person name="Morin E."/>
            <person name="Otillar R."/>
            <person name="Lindquist E.A."/>
            <person name="Sun H."/>
            <person name="LaButti K.M."/>
            <person name="Schmutz J."/>
            <person name="Jabbour D."/>
            <person name="Luo H."/>
            <person name="Baker S.E."/>
            <person name="Pisabarro A.G."/>
            <person name="Walton J.D."/>
            <person name="Blanchette R.A."/>
            <person name="Henrissat B."/>
            <person name="Martin F."/>
            <person name="Cullen D."/>
            <person name="Hibbett D.S."/>
            <person name="Grigoriev I.V."/>
        </authorList>
    </citation>
    <scope>NUCLEOTIDE SEQUENCE [LARGE SCALE GENOMIC DNA]</scope>
    <source>
        <strain evidence="2">FD-172 SS1</strain>
    </source>
</reference>
<dbReference type="Proteomes" id="UP000027195">
    <property type="component" value="Unassembled WGS sequence"/>
</dbReference>
<dbReference type="InParanoid" id="A0A067LS44"/>